<dbReference type="InterPro" id="IPR013320">
    <property type="entry name" value="ConA-like_dom_sf"/>
</dbReference>
<dbReference type="EMBL" id="JANEYF010004598">
    <property type="protein sequence ID" value="KAJ8930604.1"/>
    <property type="molecule type" value="Genomic_DNA"/>
</dbReference>
<sequence>MLNILLAVVLIFGAFQKGRADCAFPSATTASGHFAPNWEFEWYVNNRSNSYVEDGVLHIKPTLLADESGEDFLYHGTLNINGGSPADE</sequence>
<dbReference type="Proteomes" id="UP001162156">
    <property type="component" value="Unassembled WGS sequence"/>
</dbReference>
<proteinExistence type="predicted"/>
<feature type="signal peptide" evidence="1">
    <location>
        <begin position="1"/>
        <end position="20"/>
    </location>
</feature>
<name>A0AAV8WVY7_9CUCU</name>
<gene>
    <name evidence="2" type="ORF">NQ314_016574</name>
</gene>
<comment type="caution">
    <text evidence="2">The sequence shown here is derived from an EMBL/GenBank/DDBJ whole genome shotgun (WGS) entry which is preliminary data.</text>
</comment>
<reference evidence="2" key="1">
    <citation type="journal article" date="2023" name="Insect Mol. Biol.">
        <title>Genome sequencing provides insights into the evolution of gene families encoding plant cell wall-degrading enzymes in longhorned beetles.</title>
        <authorList>
            <person name="Shin N.R."/>
            <person name="Okamura Y."/>
            <person name="Kirsch R."/>
            <person name="Pauchet Y."/>
        </authorList>
    </citation>
    <scope>NUCLEOTIDE SEQUENCE</scope>
    <source>
        <strain evidence="2">RBIC_L_NR</strain>
    </source>
</reference>
<accession>A0AAV8WVY7</accession>
<organism evidence="2 3">
    <name type="scientific">Rhamnusium bicolor</name>
    <dbReference type="NCBI Taxonomy" id="1586634"/>
    <lineage>
        <taxon>Eukaryota</taxon>
        <taxon>Metazoa</taxon>
        <taxon>Ecdysozoa</taxon>
        <taxon>Arthropoda</taxon>
        <taxon>Hexapoda</taxon>
        <taxon>Insecta</taxon>
        <taxon>Pterygota</taxon>
        <taxon>Neoptera</taxon>
        <taxon>Endopterygota</taxon>
        <taxon>Coleoptera</taxon>
        <taxon>Polyphaga</taxon>
        <taxon>Cucujiformia</taxon>
        <taxon>Chrysomeloidea</taxon>
        <taxon>Cerambycidae</taxon>
        <taxon>Lepturinae</taxon>
        <taxon>Rhagiini</taxon>
        <taxon>Rhamnusium</taxon>
    </lineage>
</organism>
<feature type="chain" id="PRO_5043372983" evidence="1">
    <location>
        <begin position="21"/>
        <end position="88"/>
    </location>
</feature>
<evidence type="ECO:0000313" key="3">
    <source>
        <dbReference type="Proteomes" id="UP001162156"/>
    </source>
</evidence>
<dbReference type="Gene3D" id="2.60.120.200">
    <property type="match status" value="1"/>
</dbReference>
<evidence type="ECO:0000256" key="1">
    <source>
        <dbReference type="SAM" id="SignalP"/>
    </source>
</evidence>
<evidence type="ECO:0000313" key="2">
    <source>
        <dbReference type="EMBL" id="KAJ8930604.1"/>
    </source>
</evidence>
<keyword evidence="3" id="KW-1185">Reference proteome</keyword>
<keyword evidence="1" id="KW-0732">Signal</keyword>
<dbReference type="AlphaFoldDB" id="A0AAV8WVY7"/>
<dbReference type="SUPFAM" id="SSF49899">
    <property type="entry name" value="Concanavalin A-like lectins/glucanases"/>
    <property type="match status" value="1"/>
</dbReference>
<protein>
    <submittedName>
        <fullName evidence="2">Uncharacterized protein</fullName>
    </submittedName>
</protein>